<dbReference type="Proteomes" id="UP000325315">
    <property type="component" value="Unassembled WGS sequence"/>
</dbReference>
<evidence type="ECO:0000313" key="3">
    <source>
        <dbReference type="Proteomes" id="UP000325315"/>
    </source>
</evidence>
<protein>
    <submittedName>
        <fullName evidence="2">Vacuolar protein sorting-associated protein 35B-like</fullName>
    </submittedName>
</protein>
<gene>
    <name evidence="2" type="ORF">EPI10_006240</name>
</gene>
<reference evidence="2" key="1">
    <citation type="submission" date="2019-08" db="EMBL/GenBank/DDBJ databases">
        <authorList>
            <person name="Liu F."/>
        </authorList>
    </citation>
    <scope>NUCLEOTIDE SEQUENCE [LARGE SCALE GENOMIC DNA]</scope>
    <source>
        <strain evidence="2">PA1801</strain>
        <tissue evidence="2">Leaf</tissue>
    </source>
</reference>
<accession>A0A5B6WS70</accession>
<sequence length="62" mass="6778">MSSKAPATSIASVGNVKSELNDKACFRYGSLDHFIYDCPESVEQETAQNPRSDNAPARGRLF</sequence>
<organism evidence="2 3">
    <name type="scientific">Gossypium australe</name>
    <dbReference type="NCBI Taxonomy" id="47621"/>
    <lineage>
        <taxon>Eukaryota</taxon>
        <taxon>Viridiplantae</taxon>
        <taxon>Streptophyta</taxon>
        <taxon>Embryophyta</taxon>
        <taxon>Tracheophyta</taxon>
        <taxon>Spermatophyta</taxon>
        <taxon>Magnoliopsida</taxon>
        <taxon>eudicotyledons</taxon>
        <taxon>Gunneridae</taxon>
        <taxon>Pentapetalae</taxon>
        <taxon>rosids</taxon>
        <taxon>malvids</taxon>
        <taxon>Malvales</taxon>
        <taxon>Malvaceae</taxon>
        <taxon>Malvoideae</taxon>
        <taxon>Gossypium</taxon>
    </lineage>
</organism>
<evidence type="ECO:0000313" key="2">
    <source>
        <dbReference type="EMBL" id="KAA3484136.1"/>
    </source>
</evidence>
<proteinExistence type="predicted"/>
<dbReference type="EMBL" id="SMMG02000002">
    <property type="protein sequence ID" value="KAA3484136.1"/>
    <property type="molecule type" value="Genomic_DNA"/>
</dbReference>
<name>A0A5B6WS70_9ROSI</name>
<comment type="caution">
    <text evidence="2">The sequence shown here is derived from an EMBL/GenBank/DDBJ whole genome shotgun (WGS) entry which is preliminary data.</text>
</comment>
<keyword evidence="3" id="KW-1185">Reference proteome</keyword>
<evidence type="ECO:0000256" key="1">
    <source>
        <dbReference type="SAM" id="MobiDB-lite"/>
    </source>
</evidence>
<feature type="region of interest" description="Disordered" evidence="1">
    <location>
        <begin position="42"/>
        <end position="62"/>
    </location>
</feature>
<dbReference type="Gene3D" id="4.10.60.10">
    <property type="entry name" value="Zinc finger, CCHC-type"/>
    <property type="match status" value="1"/>
</dbReference>
<dbReference type="AlphaFoldDB" id="A0A5B6WS70"/>